<evidence type="ECO:0000259" key="6">
    <source>
        <dbReference type="Pfam" id="PF10091"/>
    </source>
</evidence>
<dbReference type="InterPro" id="IPR008928">
    <property type="entry name" value="6-hairpin_glycosidase_sf"/>
</dbReference>
<dbReference type="CDD" id="cd11756">
    <property type="entry name" value="GH94N_ChvB_NdvB_1_like"/>
    <property type="match status" value="1"/>
</dbReference>
<keyword evidence="4" id="KW-0472">Membrane</keyword>
<evidence type="ECO:0000256" key="4">
    <source>
        <dbReference type="SAM" id="Phobius"/>
    </source>
</evidence>
<dbReference type="Gene3D" id="1.50.10.140">
    <property type="match status" value="2"/>
</dbReference>
<proteinExistence type="predicted"/>
<feature type="transmembrane region" description="Helical" evidence="4">
    <location>
        <begin position="914"/>
        <end position="934"/>
    </location>
</feature>
<dbReference type="InterPro" id="IPR010383">
    <property type="entry name" value="Glyco_hydrolase_94_b-supersand"/>
</dbReference>
<evidence type="ECO:0000313" key="8">
    <source>
        <dbReference type="EMBL" id="CDF58408.1"/>
    </source>
</evidence>
<feature type="domain" description="Glycosyl hydrolase 94 supersandwich" evidence="5">
    <location>
        <begin position="1556"/>
        <end position="1819"/>
    </location>
</feature>
<feature type="transmembrane region" description="Helical" evidence="4">
    <location>
        <begin position="940"/>
        <end position="958"/>
    </location>
</feature>
<feature type="transmembrane region" description="Helical" evidence="4">
    <location>
        <begin position="814"/>
        <end position="835"/>
    </location>
</feature>
<dbReference type="PANTHER" id="PTHR37469:SF2">
    <property type="entry name" value="CELLOBIONIC ACID PHOSPHORYLASE"/>
    <property type="match status" value="1"/>
</dbReference>
<keyword evidence="9" id="KW-1185">Reference proteome</keyword>
<evidence type="ECO:0000256" key="1">
    <source>
        <dbReference type="ARBA" id="ARBA00022676"/>
    </source>
</evidence>
<gene>
    <name evidence="8" type="ORF">TCEL_00454</name>
</gene>
<organism evidence="8 9">
    <name type="scientific">Thermobrachium celere DSM 8682</name>
    <dbReference type="NCBI Taxonomy" id="941824"/>
    <lineage>
        <taxon>Bacteria</taxon>
        <taxon>Bacillati</taxon>
        <taxon>Bacillota</taxon>
        <taxon>Clostridia</taxon>
        <taxon>Eubacteriales</taxon>
        <taxon>Clostridiaceae</taxon>
        <taxon>Thermobrachium</taxon>
    </lineage>
</organism>
<dbReference type="SUPFAM" id="SSF48208">
    <property type="entry name" value="Six-hairpin glycosidases"/>
    <property type="match status" value="1"/>
</dbReference>
<evidence type="ECO:0000259" key="5">
    <source>
        <dbReference type="Pfam" id="PF06165"/>
    </source>
</evidence>
<dbReference type="InterPro" id="IPR033432">
    <property type="entry name" value="GH94_catalytic"/>
</dbReference>
<comment type="caution">
    <text evidence="8">The sequence shown here is derived from an EMBL/GenBank/DDBJ whole genome shotgun (WGS) entry which is preliminary data.</text>
</comment>
<evidence type="ECO:0000256" key="2">
    <source>
        <dbReference type="ARBA" id="ARBA00022679"/>
    </source>
</evidence>
<feature type="transmembrane region" description="Helical" evidence="4">
    <location>
        <begin position="791"/>
        <end position="808"/>
    </location>
</feature>
<feature type="domain" description="Glycoamylase-like" evidence="6">
    <location>
        <begin position="1292"/>
        <end position="1505"/>
    </location>
</feature>
<sequence length="2827" mass="327562">MALHLNTNHPFSIKGGTLSADELSRHAIDIAKEHKVSTNYNTILLNRLNNNFESITDIYKFFHEKHNQNTPLCPASEWLLDNYYIIEEQHKILLNQLDKSFFKQLLYLKNSIFKDLPRIFAVCYELVSHSDGRIDRDNLINFIESYQKVTPLTMQELWSLEPMLKISLLEYISSICLKIYNIQNIWDKVFEFNNLTTDEIIDNVSEHLKNMESIDYHFLERVLIYTKKTSQPTEKILEIINDKLFEYNITIDEVLHHEHQEQAKLQIAIGNAITSLRFVISLNFEDLFEELSYVEKILRQDPSEFYIKQDFESRSYYRQKIMEISKKYNIAETYVAKTALECCEGEKLSLKQKHIGYYLVDEGIDELLSRLNVNKKVKRHTLFTYLMPIFSLTILISSLYLKFAYNISPIGLENIYMILVLISVLPPALNISINLVNRFILNNTKPSFLPKLDFSEGIPSDCKTIVIVPTLIPNTKRVKELIKNLEITYVSNNSDNIYFVLLGDLKDSDKEIEDNDKDIIDTAVKLINELNEKYQDNKFYFLCRKRVYNESQQRYMGYERKRGAICEFNRLIRGYKDTTFNVIVGDIEKLLDAKYVITLDADTKLPISTAAKLIGTIAHPLNRAIIDHDLKVVVEGYGLIQPRIGIDIESSTKSKFTRIYASEGGIDTYSGAISDVYMDLFKEGIFTGKGIYDVDAFLQTLDTAIPDNTLLSHDLIEGSYLRVGLATDIELIDGFPQKYNSYIQRMHRWIRGDWQTIIWLNRFIKNAYGEKVLNPINSVSKWKIFDNLRRSLLPINYSILVILSLYLFNLKSIYLIMLLLIDIFLPVVFNSIDYFKLKYYKVRNRRLNNNIIYGFKNIFYQSILTVIFLPHLAHISLDAITKTIYRVYVSHKNLLEWVTAADVEKNTKNDLRSYVKLMVPSASVLSILALLSILLNKYNYIYALPLVIIWISSPLWAYKLSQPEIKTLYQPSDEDIKLIRNIAIKTWKFYEDIFNEENNYLPVDNIQEVPTLKIAHRTSPTNIGFLILSMCCAVDLGYITLKKFADMLNKTLSTIEKLDKWNGHLYNWYDTRTLQVLHPKYISTVDSGNLVAYLMVTSSTIEDYLNKKPIEYNFKDGIRDILSYYEIDNEVPDKDDLFELINELNPKLNSDKTKSILNDLNEYIKIYPNLINTSKLEFLNQKNEYQKLRTLIDEIKETKLKELPSLYREISNEINSLKNKISNIEYEILKLLDDELNLCNHEASNLINKLYNLKIRLDSFVKNTKFAPLYDKKRGLFSIGFDVDNNKLTNSYYDLLASEARIASYLAVINREVPVNHWFKLGRSLSEVDGYLSLVSWTGTMFEYFMPAIIMKNYAHSLIDETYKTVIRAQINYGRDRKVPWGTSESGFYGFDILLNFQYKAFGVPALGLKRGLSKDMVISPYSTLLVLPFKPRVAIENIKELIKYNLIGKYGFYEAIDFTPDRTHKDLNYGIVQSFMAHHQGMILTSINNYINRNILIERFHSNPNVIAGEFLLQEKIPVRTIITKNIKEDIRPLEKPQFIHVDFSKKLGLPKDLIPNCHLITNGDLSAMYTDYGCNYLKYKDIYINRWRDNITDKKYGSFIFIRDVNDNLIWSNTLEPTSILPEKYEVTFNDDKIKIFRSDNKIETTTEVCISAEDNCKIEKLVISNLSESEKTLEITSYMEITLSSLMADIAHPTFNNLFIRTEFVEKYNSIIASRRPREHGKKTIWAFHTLCTEQFSDNIEIETDRYKFIGRGNNLLNPKALTSPLTNTTGAVLDPIFSIRKRITLKPNSSITLAYVTGIAETKEQCIELCQKYSEFYNIDRSFSSAYLRAQMEDKYLSLTLNDKEIFSKILNHVVFTTSIRRKYKEKIENNIKGQSSLWAYGISGDIPIMLVKISKSDYMDIVETMIKCHEYYRVRGLLTDLVILVKEEGGYLQPLQSQIRDLVRFNNNLDQLDRFGGIFIRSMNNMPCEDVNLLYAVAKIVIDADLGNIQKQLSIEEEQFDLVELKTTNKIFEYKDVDLFNENLEIFNGYGGFAKGGREYIIKLIDNMLTPLPWINVVANNRFGFIATESGGGYTFSENSRENKLTPWSNDPVIDHIYETIFIRDDDTGEYFTITPRPVRHQSQYTITYGTGYVKYIHQHNGIFGEITSFVPKDDMIKVSLLKIKNNSNSVRRLSLFYYVKPVMGVTPYLTNQYIVNEFNDNINSFIIKNSYNTDFPNRLMFISSSEKIISYTGNLNEFLKDENKINSPEGLKYETLSNTVGAGLNPCSVVQIKFEIKEDEEKHVSLLMGSCLNFEDLNNIVKRYRDINFCYQKLDEATMMWHNLLDTIKINTPNKPFNILMNTWLLYQTLCCRIWARSAFYQSGGAYGFRDQLQDVLSFINIKPEIAKTQILLHCAHQFVEGDVQHWWHPGSHDKGIRTKFSDDLLWLPYVTAEYIVKTGDYDILDIEVNYLEDEPLDEETDERYGIPKTSNIKGSVYEHCIKAIDRALKYGEHGIPLMGSGDWNDGMNTVGNKGKGESVWLGWFLIDILNRFIPICEKLNDIERANIYKEHMQRIINSIEQNAWDGEWYRRAYFDDGTPLGSSLNQECKIDSLAQSWSLISNAGDKDRAVKAMDAVEKYLISYDDGIIKLFTPAFDKSDLNPGYIKGYVPGVRENGGQYTHAATWVILAYTKLGLGDKAFKLFDMINPINHTNTQLECAKYKVEPYVMAADVYAVEPHVGRGGWTWYTGSSGWMYKVGLEGILGFNKLHDRIIINPCIPKTWPEYDMVYTLNETVYNIKVINKNSKCTGVEKIELDGNILNQNYIPVLNDKKTHNITVYM</sequence>
<dbReference type="InterPro" id="IPR037820">
    <property type="entry name" value="GH94N_NdvB"/>
</dbReference>
<dbReference type="Pfam" id="PF17167">
    <property type="entry name" value="Glyco_hydro_94"/>
    <property type="match status" value="1"/>
</dbReference>
<feature type="domain" description="Glycosyl hydrolase 94 catalytic" evidence="7">
    <location>
        <begin position="2327"/>
        <end position="2751"/>
    </location>
</feature>
<dbReference type="CDD" id="cd11753">
    <property type="entry name" value="GH94N_ChvB_NdvB_2_like"/>
    <property type="match status" value="1"/>
</dbReference>
<feature type="transmembrane region" description="Helical" evidence="4">
    <location>
        <begin position="415"/>
        <end position="436"/>
    </location>
</feature>
<dbReference type="eggNOG" id="COG3459">
    <property type="taxonomic scope" value="Bacteria"/>
</dbReference>
<feature type="coiled-coil region" evidence="3">
    <location>
        <begin position="1178"/>
        <end position="1234"/>
    </location>
</feature>
<keyword evidence="2 8" id="KW-0808">Transferase</keyword>
<dbReference type="Pfam" id="PF06165">
    <property type="entry name" value="GH94_b-supersand"/>
    <property type="match status" value="2"/>
</dbReference>
<accession>R7RSZ6</accession>
<dbReference type="InterPro" id="IPR011013">
    <property type="entry name" value="Gal_mutarotase_sf_dom"/>
</dbReference>
<dbReference type="Gene3D" id="2.70.98.40">
    <property type="entry name" value="Glycoside hydrolase, family 65, N-terminal domain"/>
    <property type="match status" value="2"/>
</dbReference>
<keyword evidence="4" id="KW-1133">Transmembrane helix</keyword>
<dbReference type="Proteomes" id="UP000014923">
    <property type="component" value="Unassembled WGS sequence"/>
</dbReference>
<dbReference type="Gene3D" id="1.50.10.10">
    <property type="match status" value="1"/>
</dbReference>
<evidence type="ECO:0000256" key="3">
    <source>
        <dbReference type="SAM" id="Coils"/>
    </source>
</evidence>
<dbReference type="HOGENOM" id="CLU_000646_0_0_9"/>
<reference evidence="8" key="1">
    <citation type="submission" date="2013-03" db="EMBL/GenBank/DDBJ databases">
        <title>Draft genome sequence of the hydrogen-ethanol-producing anaerobic alkalithermophilic Caloramator celere.</title>
        <authorList>
            <person name="Ciranna A."/>
            <person name="Larjo A."/>
            <person name="Kivisto A."/>
            <person name="Santala V."/>
            <person name="Roos C."/>
            <person name="Karp M."/>
        </authorList>
    </citation>
    <scope>NUCLEOTIDE SEQUENCE [LARGE SCALE GENOMIC DNA]</scope>
    <source>
        <strain evidence="8">DSM 8682</strain>
    </source>
</reference>
<dbReference type="EMBL" id="CAVN010000097">
    <property type="protein sequence ID" value="CDF58408.1"/>
    <property type="molecule type" value="Genomic_DNA"/>
</dbReference>
<feature type="transmembrane region" description="Helical" evidence="4">
    <location>
        <begin position="382"/>
        <end position="403"/>
    </location>
</feature>
<dbReference type="Pfam" id="PF10091">
    <property type="entry name" value="Glycoamylase"/>
    <property type="match status" value="1"/>
</dbReference>
<dbReference type="InterPro" id="IPR019282">
    <property type="entry name" value="Glycoamylase-like_cons_dom"/>
</dbReference>
<dbReference type="GO" id="GO:0030246">
    <property type="term" value="F:carbohydrate binding"/>
    <property type="evidence" value="ECO:0007669"/>
    <property type="project" value="InterPro"/>
</dbReference>
<feature type="domain" description="Glycosyl hydrolase 94 supersandwich" evidence="5">
    <location>
        <begin position="2043"/>
        <end position="2312"/>
    </location>
</feature>
<dbReference type="Gene3D" id="2.60.420.10">
    <property type="entry name" value="Maltose phosphorylase, domain 3"/>
    <property type="match status" value="1"/>
</dbReference>
<evidence type="ECO:0000259" key="7">
    <source>
        <dbReference type="Pfam" id="PF17167"/>
    </source>
</evidence>
<dbReference type="GO" id="GO:0005975">
    <property type="term" value="P:carbohydrate metabolic process"/>
    <property type="evidence" value="ECO:0007669"/>
    <property type="project" value="InterPro"/>
</dbReference>
<dbReference type="EC" id="2.4.1.-" evidence="8"/>
<keyword evidence="1 8" id="KW-0328">Glycosyltransferase</keyword>
<dbReference type="SMART" id="SM01068">
    <property type="entry name" value="CBM_X"/>
    <property type="match status" value="2"/>
</dbReference>
<dbReference type="SUPFAM" id="SSF74650">
    <property type="entry name" value="Galactose mutarotase-like"/>
    <property type="match status" value="2"/>
</dbReference>
<evidence type="ECO:0000313" key="9">
    <source>
        <dbReference type="Proteomes" id="UP000014923"/>
    </source>
</evidence>
<dbReference type="InterPro" id="IPR012341">
    <property type="entry name" value="6hp_glycosidase-like_sf"/>
</dbReference>
<dbReference type="PANTHER" id="PTHR37469">
    <property type="entry name" value="CELLOBIONIC ACID PHOSPHORYLASE-RELATED"/>
    <property type="match status" value="1"/>
</dbReference>
<name>R7RSZ6_9CLOT</name>
<dbReference type="InterPro" id="IPR052047">
    <property type="entry name" value="GH94_Enzymes"/>
</dbReference>
<keyword evidence="4" id="KW-0812">Transmembrane</keyword>
<dbReference type="GO" id="GO:0016757">
    <property type="term" value="F:glycosyltransferase activity"/>
    <property type="evidence" value="ECO:0007669"/>
    <property type="project" value="UniProtKB-KW"/>
</dbReference>
<dbReference type="InterPro" id="IPR037018">
    <property type="entry name" value="GH65_N"/>
</dbReference>
<dbReference type="InterPro" id="IPR037824">
    <property type="entry name" value="GH94N_2_NdvB"/>
</dbReference>
<keyword evidence="3" id="KW-0175">Coiled coil</keyword>
<protein>
    <submittedName>
        <fullName evidence="8">Cyclic beta-1,2-glucan synthase</fullName>
        <ecNumber evidence="8">2.4.1.-</ecNumber>
    </submittedName>
</protein>